<feature type="compositionally biased region" description="Basic and acidic residues" evidence="1">
    <location>
        <begin position="40"/>
        <end position="51"/>
    </location>
</feature>
<dbReference type="Proteomes" id="UP000499080">
    <property type="component" value="Unassembled WGS sequence"/>
</dbReference>
<dbReference type="AlphaFoldDB" id="A0A4Y2GBK0"/>
<proteinExistence type="predicted"/>
<organism evidence="2 3">
    <name type="scientific">Araneus ventricosus</name>
    <name type="common">Orbweaver spider</name>
    <name type="synonym">Epeira ventricosa</name>
    <dbReference type="NCBI Taxonomy" id="182803"/>
    <lineage>
        <taxon>Eukaryota</taxon>
        <taxon>Metazoa</taxon>
        <taxon>Ecdysozoa</taxon>
        <taxon>Arthropoda</taxon>
        <taxon>Chelicerata</taxon>
        <taxon>Arachnida</taxon>
        <taxon>Araneae</taxon>
        <taxon>Araneomorphae</taxon>
        <taxon>Entelegynae</taxon>
        <taxon>Araneoidea</taxon>
        <taxon>Araneidae</taxon>
        <taxon>Araneus</taxon>
    </lineage>
</organism>
<sequence length="95" mass="10581">MSASCFKATRWLFLKGPRHFEPRSDDEDAPAPSFLAAPAEDVRSPAEDLARNRPTIKDGSSVESGFEPGTLRSRSRDLTATPPRPIIRRVPDIKY</sequence>
<reference evidence="2 3" key="1">
    <citation type="journal article" date="2019" name="Sci. Rep.">
        <title>Orb-weaving spider Araneus ventricosus genome elucidates the spidroin gene catalogue.</title>
        <authorList>
            <person name="Kono N."/>
            <person name="Nakamura H."/>
            <person name="Ohtoshi R."/>
            <person name="Moran D.A.P."/>
            <person name="Shinohara A."/>
            <person name="Yoshida Y."/>
            <person name="Fujiwara M."/>
            <person name="Mori M."/>
            <person name="Tomita M."/>
            <person name="Arakawa K."/>
        </authorList>
    </citation>
    <scope>NUCLEOTIDE SEQUENCE [LARGE SCALE GENOMIC DNA]</scope>
</reference>
<dbReference type="EMBL" id="BGPR01001285">
    <property type="protein sequence ID" value="GBM50095.1"/>
    <property type="molecule type" value="Genomic_DNA"/>
</dbReference>
<evidence type="ECO:0000313" key="2">
    <source>
        <dbReference type="EMBL" id="GBM50095.1"/>
    </source>
</evidence>
<keyword evidence="3" id="KW-1185">Reference proteome</keyword>
<protein>
    <submittedName>
        <fullName evidence="2">Uncharacterized protein</fullName>
    </submittedName>
</protein>
<accession>A0A4Y2GBK0</accession>
<evidence type="ECO:0000256" key="1">
    <source>
        <dbReference type="SAM" id="MobiDB-lite"/>
    </source>
</evidence>
<evidence type="ECO:0000313" key="3">
    <source>
        <dbReference type="Proteomes" id="UP000499080"/>
    </source>
</evidence>
<name>A0A4Y2GBK0_ARAVE</name>
<feature type="region of interest" description="Disordered" evidence="1">
    <location>
        <begin position="17"/>
        <end position="95"/>
    </location>
</feature>
<comment type="caution">
    <text evidence="2">The sequence shown here is derived from an EMBL/GenBank/DDBJ whole genome shotgun (WGS) entry which is preliminary data.</text>
</comment>
<gene>
    <name evidence="2" type="ORF">AVEN_223304_1</name>
</gene>